<gene>
    <name evidence="2" type="ORF">O9K51_00118</name>
</gene>
<dbReference type="EMBL" id="JAQHRD010000001">
    <property type="protein sequence ID" value="KAJ6445359.1"/>
    <property type="molecule type" value="Genomic_DNA"/>
</dbReference>
<organism evidence="2 3">
    <name type="scientific">Purpureocillium lavendulum</name>
    <dbReference type="NCBI Taxonomy" id="1247861"/>
    <lineage>
        <taxon>Eukaryota</taxon>
        <taxon>Fungi</taxon>
        <taxon>Dikarya</taxon>
        <taxon>Ascomycota</taxon>
        <taxon>Pezizomycotina</taxon>
        <taxon>Sordariomycetes</taxon>
        <taxon>Hypocreomycetidae</taxon>
        <taxon>Hypocreales</taxon>
        <taxon>Ophiocordycipitaceae</taxon>
        <taxon>Purpureocillium</taxon>
    </lineage>
</organism>
<accession>A0AB34G1G8</accession>
<reference evidence="2" key="1">
    <citation type="submission" date="2023-01" db="EMBL/GenBank/DDBJ databases">
        <title>The growth and conidiation of Purpureocillium lavendulum are regulated by nitrogen source and histone H3K14 acetylation.</title>
        <authorList>
            <person name="Tang P."/>
            <person name="Han J."/>
            <person name="Zhang C."/>
            <person name="Tang P."/>
            <person name="Qi F."/>
            <person name="Zhang K."/>
            <person name="Liang L."/>
        </authorList>
    </citation>
    <scope>NUCLEOTIDE SEQUENCE</scope>
    <source>
        <strain evidence="2">YMF1.00683</strain>
    </source>
</reference>
<dbReference type="AlphaFoldDB" id="A0AB34G1G8"/>
<name>A0AB34G1G8_9HYPO</name>
<keyword evidence="1" id="KW-0732">Signal</keyword>
<feature type="signal peptide" evidence="1">
    <location>
        <begin position="1"/>
        <end position="23"/>
    </location>
</feature>
<keyword evidence="3" id="KW-1185">Reference proteome</keyword>
<evidence type="ECO:0000313" key="2">
    <source>
        <dbReference type="EMBL" id="KAJ6445359.1"/>
    </source>
</evidence>
<comment type="caution">
    <text evidence="2">The sequence shown here is derived from an EMBL/GenBank/DDBJ whole genome shotgun (WGS) entry which is preliminary data.</text>
</comment>
<dbReference type="Proteomes" id="UP001163105">
    <property type="component" value="Unassembled WGS sequence"/>
</dbReference>
<sequence length="352" mass="39702">MLSLVINLRMKLSVIIFIITAMGSELSVQSQGKSNVNVRRWYRRGIYSNSIGHHLGRCTPDPKVVACGGYAHCNASDPDDEYLWAKYGEHGGSVPCPEGDEDETGQFPWEWGTLAHDSEECRQYPLSHTCGTDLYCKAFGVNGQYAFERVPRFRSREQCLRAHKNAPPKRAWEDGYGRPDSLQCRKWPTEKQCGSQLYCAAFGSSSGYDKSRVPKYETSEECFNARAPDPHLKKPGTKRKRQDGTPLGQKYCGITVFTAEECGTTRYCQLFPTTDPAVRDDFTSSDECEAAFVPRDLESVLDRDTYDFLSCLKNKGHKRCGTNIYCDMIGTGEVKDAKWKTKEDCIRGHKGR</sequence>
<protein>
    <submittedName>
        <fullName evidence="2">Cytochrome p450 domain-containing protein</fullName>
    </submittedName>
</protein>
<feature type="chain" id="PRO_5044230296" evidence="1">
    <location>
        <begin position="24"/>
        <end position="352"/>
    </location>
</feature>
<evidence type="ECO:0000256" key="1">
    <source>
        <dbReference type="SAM" id="SignalP"/>
    </source>
</evidence>
<evidence type="ECO:0000313" key="3">
    <source>
        <dbReference type="Proteomes" id="UP001163105"/>
    </source>
</evidence>
<proteinExistence type="predicted"/>